<organism evidence="3 4">
    <name type="scientific">Roseiconus lacunae</name>
    <dbReference type="NCBI Taxonomy" id="2605694"/>
    <lineage>
        <taxon>Bacteria</taxon>
        <taxon>Pseudomonadati</taxon>
        <taxon>Planctomycetota</taxon>
        <taxon>Planctomycetia</taxon>
        <taxon>Pirellulales</taxon>
        <taxon>Pirellulaceae</taxon>
        <taxon>Roseiconus</taxon>
    </lineage>
</organism>
<gene>
    <name evidence="3" type="ORF">QTN89_20150</name>
</gene>
<keyword evidence="2" id="KW-0732">Signal</keyword>
<dbReference type="Proteomes" id="UP001239462">
    <property type="component" value="Unassembled WGS sequence"/>
</dbReference>
<comment type="caution">
    <text evidence="3">The sequence shown here is derived from an EMBL/GenBank/DDBJ whole genome shotgun (WGS) entry which is preliminary data.</text>
</comment>
<evidence type="ECO:0000313" key="3">
    <source>
        <dbReference type="EMBL" id="MDM4017771.1"/>
    </source>
</evidence>
<dbReference type="EMBL" id="JASZZN010000016">
    <property type="protein sequence ID" value="MDM4017771.1"/>
    <property type="molecule type" value="Genomic_DNA"/>
</dbReference>
<feature type="chain" id="PRO_5045880426" evidence="2">
    <location>
        <begin position="19"/>
        <end position="180"/>
    </location>
</feature>
<keyword evidence="1" id="KW-0175">Coiled coil</keyword>
<reference evidence="3 4" key="1">
    <citation type="submission" date="2023-06" db="EMBL/GenBank/DDBJ databases">
        <title>Roseiconus lacunae JC819 isolated from Gulf of Mannar region, Tamil Nadu.</title>
        <authorList>
            <person name="Pk S."/>
            <person name="Ch S."/>
            <person name="Ch V.R."/>
        </authorList>
    </citation>
    <scope>NUCLEOTIDE SEQUENCE [LARGE SCALE GENOMIC DNA]</scope>
    <source>
        <strain evidence="3 4">JC819</strain>
    </source>
</reference>
<evidence type="ECO:0000313" key="4">
    <source>
        <dbReference type="Proteomes" id="UP001239462"/>
    </source>
</evidence>
<evidence type="ECO:0000256" key="2">
    <source>
        <dbReference type="SAM" id="SignalP"/>
    </source>
</evidence>
<evidence type="ECO:0000256" key="1">
    <source>
        <dbReference type="SAM" id="Coils"/>
    </source>
</evidence>
<keyword evidence="4" id="KW-1185">Reference proteome</keyword>
<proteinExistence type="predicted"/>
<sequence>MRLVALLLAIAIPCCVHAEDLEALRKAREARKAEVEARRERGRELAAERQRQKQLAKELARFREQFIIRQRVPIRSGVYVIGWRVVETPNYEAIQAYQRQLAQQRWDAMTPQQKRDAALMTIASSSRAMSAAAGQMANSMDSMSTSLQSIQLDVSRMADQADRRAISQFIDDTWSVRLDR</sequence>
<name>A0ABT7PNA9_9BACT</name>
<accession>A0ABT7PNA9</accession>
<feature type="coiled-coil region" evidence="1">
    <location>
        <begin position="18"/>
        <end position="65"/>
    </location>
</feature>
<feature type="signal peptide" evidence="2">
    <location>
        <begin position="1"/>
        <end position="18"/>
    </location>
</feature>
<dbReference type="RefSeq" id="WP_289165311.1">
    <property type="nucleotide sequence ID" value="NZ_JASZZN010000016.1"/>
</dbReference>
<protein>
    <submittedName>
        <fullName evidence="3">Uncharacterized protein</fullName>
    </submittedName>
</protein>